<dbReference type="GO" id="GO:0004674">
    <property type="term" value="F:protein serine/threonine kinase activity"/>
    <property type="evidence" value="ECO:0007669"/>
    <property type="project" value="UniProtKB-KW"/>
</dbReference>
<evidence type="ECO:0000313" key="2">
    <source>
        <dbReference type="EMBL" id="ESU40768.1"/>
    </source>
</evidence>
<accession>V6TP76</accession>
<dbReference type="Proteomes" id="UP000018040">
    <property type="component" value="Unassembled WGS sequence"/>
</dbReference>
<comment type="caution">
    <text evidence="2">The sequence shown here is derived from an EMBL/GenBank/DDBJ whole genome shotgun (WGS) entry which is preliminary data.</text>
</comment>
<keyword evidence="2" id="KW-0418">Kinase</keyword>
<sequence>MQPLDGCLMRNSKTPVVRDKHLCCGRQTLSHLFLPTFIGCVINDHSTLKSPFCAFEHTSTKVIYIHQVLTEECRLHAGAAQRRVGGAACTTESRQEVHGLMPWRHAPAADNGRGIAHPQEAGEPPAADQGLTDA</sequence>
<evidence type="ECO:0000256" key="1">
    <source>
        <dbReference type="SAM" id="MobiDB-lite"/>
    </source>
</evidence>
<proteinExistence type="predicted"/>
<keyword evidence="2" id="KW-0808">Transferase</keyword>
<feature type="region of interest" description="Disordered" evidence="1">
    <location>
        <begin position="104"/>
        <end position="134"/>
    </location>
</feature>
<name>V6TP76_GIAIN</name>
<dbReference type="AlphaFoldDB" id="V6TP76"/>
<organism evidence="2 3">
    <name type="scientific">Giardia intestinalis</name>
    <name type="common">Giardia lamblia</name>
    <dbReference type="NCBI Taxonomy" id="5741"/>
    <lineage>
        <taxon>Eukaryota</taxon>
        <taxon>Metamonada</taxon>
        <taxon>Diplomonadida</taxon>
        <taxon>Hexamitidae</taxon>
        <taxon>Giardiinae</taxon>
        <taxon>Giardia</taxon>
    </lineage>
</organism>
<protein>
    <submittedName>
        <fullName evidence="2">Serine/threonine protein kinase</fullName>
    </submittedName>
</protein>
<evidence type="ECO:0000313" key="3">
    <source>
        <dbReference type="Proteomes" id="UP000018040"/>
    </source>
</evidence>
<keyword evidence="2" id="KW-0723">Serine/threonine-protein kinase</keyword>
<dbReference type="EMBL" id="AHHH01000176">
    <property type="protein sequence ID" value="ESU40768.1"/>
    <property type="molecule type" value="Genomic_DNA"/>
</dbReference>
<reference evidence="2 3" key="2">
    <citation type="journal article" date="2013" name="Genome Biol. Evol.">
        <title>Genome sequencing of Giardia lamblia genotypes A2 and B isolates (DH and GS) and comparative analysis with the genomes of genotypes A1 and E (WB and Pig).</title>
        <authorList>
            <person name="Adam R.D."/>
            <person name="Dahlstrom E.W."/>
            <person name="Martens C.A."/>
            <person name="Bruno D.P."/>
            <person name="Barbian K.D."/>
            <person name="Ricklefs S.M."/>
            <person name="Hernandez M.M."/>
            <person name="Narla N.P."/>
            <person name="Patel R.B."/>
            <person name="Porcella S.F."/>
            <person name="Nash T.E."/>
        </authorList>
    </citation>
    <scope>NUCLEOTIDE SEQUENCE [LARGE SCALE GENOMIC DNA]</scope>
    <source>
        <strain evidence="2 3">GS</strain>
    </source>
</reference>
<reference evidence="3" key="1">
    <citation type="submission" date="2012-02" db="EMBL/GenBank/DDBJ databases">
        <title>Genome sequencing of Giardia lamblia Genotypes A2 and B isolates (DH and GS) and comparative analysis with the genomes of Genotypes A1 and E (WB and Pig).</title>
        <authorList>
            <person name="Adam R."/>
            <person name="Dahlstrom E."/>
            <person name="Martens C."/>
            <person name="Bruno D."/>
            <person name="Barbian K."/>
            <person name="Porcella S.F."/>
            <person name="Nash T."/>
        </authorList>
    </citation>
    <scope>NUCLEOTIDE SEQUENCE</scope>
    <source>
        <strain evidence="3">GS</strain>
    </source>
</reference>
<gene>
    <name evidence="2" type="ORF">GSB_154370</name>
</gene>